<reference evidence="8 9" key="1">
    <citation type="submission" date="2019-12" db="EMBL/GenBank/DDBJ databases">
        <title>Nesterenkonia muleiensis sp. nov., a novel actinobacterium isolated from sap of Populus euphratica.</title>
        <authorList>
            <person name="Wang R."/>
        </authorList>
    </citation>
    <scope>NUCLEOTIDE SEQUENCE [LARGE SCALE GENOMIC DNA]</scope>
    <source>
        <strain evidence="8 9">F10</strain>
    </source>
</reference>
<gene>
    <name evidence="5" type="primary">adk</name>
    <name evidence="8" type="ORF">GNZ21_09295</name>
</gene>
<keyword evidence="2 5" id="KW-0545">Nucleotide biosynthesis</keyword>
<feature type="binding site" evidence="5">
    <location>
        <begin position="11"/>
        <end position="16"/>
    </location>
    <ligand>
        <name>ATP</name>
        <dbReference type="ChEBI" id="CHEBI:30616"/>
    </ligand>
</feature>
<dbReference type="PRINTS" id="PR00094">
    <property type="entry name" value="ADENYLTKNASE"/>
</dbReference>
<dbReference type="Pfam" id="PF00406">
    <property type="entry name" value="ADK"/>
    <property type="match status" value="1"/>
</dbReference>
<keyword evidence="4 5" id="KW-0418">Kinase</keyword>
<dbReference type="AlphaFoldDB" id="A0A7K1UJ92"/>
<comment type="pathway">
    <text evidence="5">Purine metabolism; AMP biosynthesis via salvage pathway; AMP from ADP: step 1/1.</text>
</comment>
<evidence type="ECO:0000313" key="9">
    <source>
        <dbReference type="Proteomes" id="UP000460157"/>
    </source>
</evidence>
<dbReference type="GO" id="GO:0044209">
    <property type="term" value="P:AMP salvage"/>
    <property type="evidence" value="ECO:0007669"/>
    <property type="project" value="UniProtKB-UniRule"/>
</dbReference>
<dbReference type="OrthoDB" id="9805030at2"/>
<keyword evidence="1 5" id="KW-0808">Transferase</keyword>
<dbReference type="GO" id="GO:0004017">
    <property type="term" value="F:AMP kinase activity"/>
    <property type="evidence" value="ECO:0007669"/>
    <property type="project" value="UniProtKB-UniRule"/>
</dbReference>
<keyword evidence="5 7" id="KW-0067">ATP-binding</keyword>
<evidence type="ECO:0000256" key="7">
    <source>
        <dbReference type="RuleBase" id="RU003331"/>
    </source>
</evidence>
<proteinExistence type="inferred from homology"/>
<dbReference type="Proteomes" id="UP000460157">
    <property type="component" value="Unassembled WGS sequence"/>
</dbReference>
<feature type="region of interest" description="NMP" evidence="5">
    <location>
        <begin position="31"/>
        <end position="60"/>
    </location>
</feature>
<comment type="similarity">
    <text evidence="5 6">Belongs to the adenylate kinase family.</text>
</comment>
<feature type="binding site" evidence="5">
    <location>
        <position position="93"/>
    </location>
    <ligand>
        <name>AMP</name>
        <dbReference type="ChEBI" id="CHEBI:456215"/>
    </ligand>
</feature>
<feature type="binding site" evidence="5">
    <location>
        <position position="128"/>
    </location>
    <ligand>
        <name>ATP</name>
        <dbReference type="ChEBI" id="CHEBI:30616"/>
    </ligand>
</feature>
<evidence type="ECO:0000256" key="1">
    <source>
        <dbReference type="ARBA" id="ARBA00022679"/>
    </source>
</evidence>
<protein>
    <recommendedName>
        <fullName evidence="5 7">Adenylate kinase</fullName>
        <shortName evidence="5">AK</shortName>
        <ecNumber evidence="5 7">2.7.4.3</ecNumber>
    </recommendedName>
    <alternativeName>
        <fullName evidence="5">ATP-AMP transphosphorylase</fullName>
    </alternativeName>
    <alternativeName>
        <fullName evidence="5">ATP:AMP phosphotransferase</fullName>
    </alternativeName>
    <alternativeName>
        <fullName evidence="5">Adenylate monophosphate kinase</fullName>
    </alternativeName>
</protein>
<feature type="binding site" evidence="5">
    <location>
        <begin position="86"/>
        <end position="89"/>
    </location>
    <ligand>
        <name>AMP</name>
        <dbReference type="ChEBI" id="CHEBI:456215"/>
    </ligand>
</feature>
<keyword evidence="5" id="KW-0963">Cytoplasm</keyword>
<sequence length="189" mass="20956">MTRMLIVGPQGSGKGTQAKMISENLGITAIATGDIFRANIKGETELGKEAKKYVDAGDLVPDSLTNRLVEDRLSWDDAADGFLLDGYPRNRTQAATLDEMLSRLGVDLDLVLELTADTEELTQRLKKRAEIEGREDDADENVIRRRLELFESETRPMIDEYKTRGLVKQVDGLGSVEEVNARIMSAIQA</sequence>
<dbReference type="CDD" id="cd01428">
    <property type="entry name" value="ADK"/>
    <property type="match status" value="1"/>
</dbReference>
<name>A0A7K1UJ92_9MICC</name>
<dbReference type="GO" id="GO:0005524">
    <property type="term" value="F:ATP binding"/>
    <property type="evidence" value="ECO:0007669"/>
    <property type="project" value="UniProtKB-UniRule"/>
</dbReference>
<comment type="caution">
    <text evidence="8">The sequence shown here is derived from an EMBL/GenBank/DDBJ whole genome shotgun (WGS) entry which is preliminary data.</text>
</comment>
<dbReference type="PANTHER" id="PTHR23359">
    <property type="entry name" value="NUCLEOTIDE KINASE"/>
    <property type="match status" value="1"/>
</dbReference>
<comment type="domain">
    <text evidence="5">Consists of three domains, a large central CORE domain and two small peripheral domains, NMPbind and LID, which undergo movements during catalysis. The LID domain closes over the site of phosphoryl transfer upon ATP binding. Assembling and dissambling the active center during each catalytic cycle provides an effective means to prevent ATP hydrolysis.</text>
</comment>
<feature type="binding site" evidence="5">
    <location>
        <position position="32"/>
    </location>
    <ligand>
        <name>AMP</name>
        <dbReference type="ChEBI" id="CHEBI:456215"/>
    </ligand>
</feature>
<dbReference type="Gene3D" id="3.40.50.300">
    <property type="entry name" value="P-loop containing nucleotide triphosphate hydrolases"/>
    <property type="match status" value="1"/>
</dbReference>
<comment type="subcellular location">
    <subcellularLocation>
        <location evidence="5 7">Cytoplasm</location>
    </subcellularLocation>
</comment>
<dbReference type="EC" id="2.7.4.3" evidence="5 7"/>
<feature type="binding site" evidence="5">
    <location>
        <position position="37"/>
    </location>
    <ligand>
        <name>AMP</name>
        <dbReference type="ChEBI" id="CHEBI:456215"/>
    </ligand>
</feature>
<dbReference type="NCBIfam" id="NF001381">
    <property type="entry name" value="PRK00279.1-3"/>
    <property type="match status" value="1"/>
</dbReference>
<keyword evidence="3 5" id="KW-0547">Nucleotide-binding</keyword>
<dbReference type="HAMAP" id="MF_00235">
    <property type="entry name" value="Adenylate_kinase_Adk"/>
    <property type="match status" value="1"/>
</dbReference>
<evidence type="ECO:0000256" key="2">
    <source>
        <dbReference type="ARBA" id="ARBA00022727"/>
    </source>
</evidence>
<keyword evidence="9" id="KW-1185">Reference proteome</keyword>
<evidence type="ECO:0000256" key="3">
    <source>
        <dbReference type="ARBA" id="ARBA00022741"/>
    </source>
</evidence>
<dbReference type="InterPro" id="IPR033690">
    <property type="entry name" value="Adenylat_kinase_CS"/>
</dbReference>
<comment type="function">
    <text evidence="5">Catalyzes the reversible transfer of the terminal phosphate group between ATP and AMP. Plays an important role in cellular energy homeostasis and in adenine nucleotide metabolism.</text>
</comment>
<comment type="catalytic activity">
    <reaction evidence="5 7">
        <text>AMP + ATP = 2 ADP</text>
        <dbReference type="Rhea" id="RHEA:12973"/>
        <dbReference type="ChEBI" id="CHEBI:30616"/>
        <dbReference type="ChEBI" id="CHEBI:456215"/>
        <dbReference type="ChEBI" id="CHEBI:456216"/>
        <dbReference type="EC" id="2.7.4.3"/>
    </reaction>
</comment>
<feature type="binding site" evidence="5">
    <location>
        <position position="174"/>
    </location>
    <ligand>
        <name>ATP</name>
        <dbReference type="ChEBI" id="CHEBI:30616"/>
    </ligand>
</feature>
<dbReference type="InterPro" id="IPR027417">
    <property type="entry name" value="P-loop_NTPase"/>
</dbReference>
<dbReference type="NCBIfam" id="NF011105">
    <property type="entry name" value="PRK14532.1"/>
    <property type="match status" value="1"/>
</dbReference>
<evidence type="ECO:0000256" key="5">
    <source>
        <dbReference type="HAMAP-Rule" id="MF_00235"/>
    </source>
</evidence>
<organism evidence="8 9">
    <name type="scientific">Nesterenkonia alkaliphila</name>
    <dbReference type="NCBI Taxonomy" id="1463631"/>
    <lineage>
        <taxon>Bacteria</taxon>
        <taxon>Bacillati</taxon>
        <taxon>Actinomycetota</taxon>
        <taxon>Actinomycetes</taxon>
        <taxon>Micrococcales</taxon>
        <taxon>Micrococcaceae</taxon>
        <taxon>Nesterenkonia</taxon>
    </lineage>
</organism>
<accession>A0A7K1UJ92</accession>
<dbReference type="GO" id="GO:0005737">
    <property type="term" value="C:cytoplasm"/>
    <property type="evidence" value="ECO:0007669"/>
    <property type="project" value="UniProtKB-SubCell"/>
</dbReference>
<feature type="binding site" evidence="5">
    <location>
        <begin position="58"/>
        <end position="60"/>
    </location>
    <ligand>
        <name>AMP</name>
        <dbReference type="ChEBI" id="CHEBI:456215"/>
    </ligand>
</feature>
<feature type="binding site" evidence="5">
    <location>
        <position position="146"/>
    </location>
    <ligand>
        <name>AMP</name>
        <dbReference type="ChEBI" id="CHEBI:456215"/>
    </ligand>
</feature>
<evidence type="ECO:0000256" key="6">
    <source>
        <dbReference type="RuleBase" id="RU003330"/>
    </source>
</evidence>
<evidence type="ECO:0000313" key="8">
    <source>
        <dbReference type="EMBL" id="MVT26547.1"/>
    </source>
</evidence>
<dbReference type="RefSeq" id="WP_157323567.1">
    <property type="nucleotide sequence ID" value="NZ_BMFX01000002.1"/>
</dbReference>
<comment type="caution">
    <text evidence="5">Lacks conserved residue(s) required for the propagation of feature annotation.</text>
</comment>
<dbReference type="NCBIfam" id="NF011100">
    <property type="entry name" value="PRK14527.1"/>
    <property type="match status" value="1"/>
</dbReference>
<dbReference type="PROSITE" id="PS00113">
    <property type="entry name" value="ADENYLATE_KINASE"/>
    <property type="match status" value="1"/>
</dbReference>
<comment type="subunit">
    <text evidence="5 7">Monomer.</text>
</comment>
<feature type="binding site" evidence="5">
    <location>
        <position position="134"/>
    </location>
    <ligand>
        <name>AMP</name>
        <dbReference type="ChEBI" id="CHEBI:456215"/>
    </ligand>
</feature>
<dbReference type="UniPathway" id="UPA00588">
    <property type="reaction ID" value="UER00649"/>
</dbReference>
<evidence type="ECO:0000256" key="4">
    <source>
        <dbReference type="ARBA" id="ARBA00022777"/>
    </source>
</evidence>
<dbReference type="SUPFAM" id="SSF52540">
    <property type="entry name" value="P-loop containing nucleoside triphosphate hydrolases"/>
    <property type="match status" value="1"/>
</dbReference>
<dbReference type="EMBL" id="WRPM01000068">
    <property type="protein sequence ID" value="MVT26547.1"/>
    <property type="molecule type" value="Genomic_DNA"/>
</dbReference>
<dbReference type="InterPro" id="IPR000850">
    <property type="entry name" value="Adenylat/UMP-CMP_kin"/>
</dbReference>